<evidence type="ECO:0000256" key="1">
    <source>
        <dbReference type="SAM" id="MobiDB-lite"/>
    </source>
</evidence>
<dbReference type="GO" id="GO:0006139">
    <property type="term" value="P:nucleobase-containing compound metabolic process"/>
    <property type="evidence" value="ECO:0007669"/>
    <property type="project" value="InterPro"/>
</dbReference>
<dbReference type="OrthoDB" id="26838at2759"/>
<name>A0A9W8JR68_9AGAR</name>
<dbReference type="GO" id="GO:0008408">
    <property type="term" value="F:3'-5' exonuclease activity"/>
    <property type="evidence" value="ECO:0007669"/>
    <property type="project" value="InterPro"/>
</dbReference>
<feature type="compositionally biased region" description="Basic residues" evidence="1">
    <location>
        <begin position="236"/>
        <end position="245"/>
    </location>
</feature>
<dbReference type="InterPro" id="IPR002562">
    <property type="entry name" value="3'-5'_exonuclease_dom"/>
</dbReference>
<organism evidence="3 4">
    <name type="scientific">Agrocybe chaxingu</name>
    <dbReference type="NCBI Taxonomy" id="84603"/>
    <lineage>
        <taxon>Eukaryota</taxon>
        <taxon>Fungi</taxon>
        <taxon>Dikarya</taxon>
        <taxon>Basidiomycota</taxon>
        <taxon>Agaricomycotina</taxon>
        <taxon>Agaricomycetes</taxon>
        <taxon>Agaricomycetidae</taxon>
        <taxon>Agaricales</taxon>
        <taxon>Agaricineae</taxon>
        <taxon>Strophariaceae</taxon>
        <taxon>Agrocybe</taxon>
    </lineage>
</organism>
<dbReference type="PANTHER" id="PTHR43040:SF1">
    <property type="entry name" value="RIBONUCLEASE D"/>
    <property type="match status" value="1"/>
</dbReference>
<accession>A0A9W8JR68</accession>
<proteinExistence type="predicted"/>
<dbReference type="InterPro" id="IPR012337">
    <property type="entry name" value="RNaseH-like_sf"/>
</dbReference>
<sequence length="245" mass="27344">MTTSVVLADTPALLDSCLKDISANGVTKVAVDLEGVELCRLGKLSIIQLFANGSNTVWLVDVTVLGSLAFSHVDPQGRSLKSVLESERVQKLFYDVRNDADALYNLYQINLVNVCDLQLLEVAVRRSAHLKVRLLSGLAKTIETYISTQAQWQRIKEEGIALFRPEKGGSYEVFERRPLDPRIIAYSAQDVALLFRLEMVLSSRMGNFEKNWKRRVMQASASRVQEAHSPSYSGNSKHRATAPSF</sequence>
<dbReference type="EMBL" id="JANKHO010001398">
    <property type="protein sequence ID" value="KAJ3501676.1"/>
    <property type="molecule type" value="Genomic_DNA"/>
</dbReference>
<reference evidence="3" key="1">
    <citation type="submission" date="2022-07" db="EMBL/GenBank/DDBJ databases">
        <title>Genome Sequence of Agrocybe chaxingu.</title>
        <authorList>
            <person name="Buettner E."/>
        </authorList>
    </citation>
    <scope>NUCLEOTIDE SEQUENCE</scope>
    <source>
        <strain evidence="3">MP-N11</strain>
    </source>
</reference>
<feature type="region of interest" description="Disordered" evidence="1">
    <location>
        <begin position="223"/>
        <end position="245"/>
    </location>
</feature>
<protein>
    <recommendedName>
        <fullName evidence="2">3'-5' exonuclease domain-containing protein</fullName>
    </recommendedName>
</protein>
<dbReference type="GO" id="GO:0003676">
    <property type="term" value="F:nucleic acid binding"/>
    <property type="evidence" value="ECO:0007669"/>
    <property type="project" value="InterPro"/>
</dbReference>
<evidence type="ECO:0000259" key="2">
    <source>
        <dbReference type="Pfam" id="PF01612"/>
    </source>
</evidence>
<evidence type="ECO:0000313" key="4">
    <source>
        <dbReference type="Proteomes" id="UP001148786"/>
    </source>
</evidence>
<comment type="caution">
    <text evidence="3">The sequence shown here is derived from an EMBL/GenBank/DDBJ whole genome shotgun (WGS) entry which is preliminary data.</text>
</comment>
<dbReference type="AlphaFoldDB" id="A0A9W8JR68"/>
<gene>
    <name evidence="3" type="ORF">NLJ89_g9231</name>
</gene>
<dbReference type="PANTHER" id="PTHR43040">
    <property type="entry name" value="RIBONUCLEASE D"/>
    <property type="match status" value="1"/>
</dbReference>
<evidence type="ECO:0000313" key="3">
    <source>
        <dbReference type="EMBL" id="KAJ3501676.1"/>
    </source>
</evidence>
<dbReference type="Proteomes" id="UP001148786">
    <property type="component" value="Unassembled WGS sequence"/>
</dbReference>
<dbReference type="Pfam" id="PF01612">
    <property type="entry name" value="DNA_pol_A_exo1"/>
    <property type="match status" value="1"/>
</dbReference>
<dbReference type="SUPFAM" id="SSF53098">
    <property type="entry name" value="Ribonuclease H-like"/>
    <property type="match status" value="1"/>
</dbReference>
<feature type="domain" description="3'-5' exonuclease" evidence="2">
    <location>
        <begin position="14"/>
        <end position="201"/>
    </location>
</feature>
<dbReference type="InterPro" id="IPR036397">
    <property type="entry name" value="RNaseH_sf"/>
</dbReference>
<dbReference type="Gene3D" id="3.30.420.10">
    <property type="entry name" value="Ribonuclease H-like superfamily/Ribonuclease H"/>
    <property type="match status" value="1"/>
</dbReference>
<feature type="compositionally biased region" description="Polar residues" evidence="1">
    <location>
        <begin position="223"/>
        <end position="235"/>
    </location>
</feature>
<keyword evidence="4" id="KW-1185">Reference proteome</keyword>